<dbReference type="EMBL" id="JARYMX010000007">
    <property type="protein sequence ID" value="KAJ9542789.1"/>
    <property type="molecule type" value="Genomic_DNA"/>
</dbReference>
<name>A0AA38SHA6_9ASTR</name>
<proteinExistence type="predicted"/>
<dbReference type="Gene3D" id="2.40.70.10">
    <property type="entry name" value="Acid Proteases"/>
    <property type="match status" value="1"/>
</dbReference>
<dbReference type="AlphaFoldDB" id="A0AA38SHA6"/>
<dbReference type="PROSITE" id="PS00141">
    <property type="entry name" value="ASP_PROTEASE"/>
    <property type="match status" value="1"/>
</dbReference>
<dbReference type="Proteomes" id="UP001172457">
    <property type="component" value="Chromosome 7"/>
</dbReference>
<accession>A0AA38SHA6</accession>
<sequence>MDELEFQRVLHLFPVVRTRDYNAESEIQRQLTTQASRRLREKINSQIEGGSRGGAVGGIDGQDAFWEKLKIAAAKKSEFVLAMTTRSTNTRIEDLECSVGSIEKNQQLIEKRLEKFFQRNEKLSSDAASKLNSATNSDAYEFDGSGDKKVPLDDNRRKFVELDASLDNILEEVFISQFINSLENMIRAELHLSSPVSLGEAMEVASKIEMKNKANGRTSAVSRKSSTVITLPVTNVKKEDEHSARSGRVSGREMSSKEEEKSLTSVVNRKSPTVMKYNLNGLLVFVIVVMGIEEMSLEVEEKSFNEAEMVDIGQKVDVHLNSVVGLSNPKTMKLEGVVDNQRVVVLIDSGATHNFISKDVASKLKLTLEVTKEYYYHGYRISS</sequence>
<gene>
    <name evidence="2" type="ORF">OSB04_029295</name>
</gene>
<dbReference type="InterPro" id="IPR021109">
    <property type="entry name" value="Peptidase_aspartic_dom_sf"/>
</dbReference>
<dbReference type="GO" id="GO:0006508">
    <property type="term" value="P:proteolysis"/>
    <property type="evidence" value="ECO:0007669"/>
    <property type="project" value="InterPro"/>
</dbReference>
<reference evidence="2" key="1">
    <citation type="submission" date="2023-03" db="EMBL/GenBank/DDBJ databases">
        <title>Chromosome-scale reference genome and RAD-based genetic map of yellow starthistle (Centaurea solstitialis) reveal putative structural variation and QTLs associated with invader traits.</title>
        <authorList>
            <person name="Reatini B."/>
            <person name="Cang F.A."/>
            <person name="Jiang Q."/>
            <person name="Mckibben M.T.W."/>
            <person name="Barker M.S."/>
            <person name="Rieseberg L.H."/>
            <person name="Dlugosch K.M."/>
        </authorList>
    </citation>
    <scope>NUCLEOTIDE SEQUENCE</scope>
    <source>
        <strain evidence="2">CAN-66</strain>
        <tissue evidence="2">Leaf</tissue>
    </source>
</reference>
<protein>
    <submittedName>
        <fullName evidence="2">Uncharacterized protein</fullName>
    </submittedName>
</protein>
<feature type="compositionally biased region" description="Basic and acidic residues" evidence="1">
    <location>
        <begin position="237"/>
        <end position="262"/>
    </location>
</feature>
<evidence type="ECO:0000313" key="2">
    <source>
        <dbReference type="EMBL" id="KAJ9542789.1"/>
    </source>
</evidence>
<keyword evidence="3" id="KW-1185">Reference proteome</keyword>
<evidence type="ECO:0000256" key="1">
    <source>
        <dbReference type="SAM" id="MobiDB-lite"/>
    </source>
</evidence>
<comment type="caution">
    <text evidence="2">The sequence shown here is derived from an EMBL/GenBank/DDBJ whole genome shotgun (WGS) entry which is preliminary data.</text>
</comment>
<dbReference type="CDD" id="cd00303">
    <property type="entry name" value="retropepsin_like"/>
    <property type="match status" value="1"/>
</dbReference>
<dbReference type="Pfam" id="PF08284">
    <property type="entry name" value="RVP_2"/>
    <property type="match status" value="1"/>
</dbReference>
<dbReference type="PANTHER" id="PTHR35312:SF1">
    <property type="entry name" value="OS07G0641800 PROTEIN"/>
    <property type="match status" value="1"/>
</dbReference>
<dbReference type="GO" id="GO:0004190">
    <property type="term" value="F:aspartic-type endopeptidase activity"/>
    <property type="evidence" value="ECO:0007669"/>
    <property type="project" value="InterPro"/>
</dbReference>
<organism evidence="2 3">
    <name type="scientific">Centaurea solstitialis</name>
    <name type="common">yellow star-thistle</name>
    <dbReference type="NCBI Taxonomy" id="347529"/>
    <lineage>
        <taxon>Eukaryota</taxon>
        <taxon>Viridiplantae</taxon>
        <taxon>Streptophyta</taxon>
        <taxon>Embryophyta</taxon>
        <taxon>Tracheophyta</taxon>
        <taxon>Spermatophyta</taxon>
        <taxon>Magnoliopsida</taxon>
        <taxon>eudicotyledons</taxon>
        <taxon>Gunneridae</taxon>
        <taxon>Pentapetalae</taxon>
        <taxon>asterids</taxon>
        <taxon>campanulids</taxon>
        <taxon>Asterales</taxon>
        <taxon>Asteraceae</taxon>
        <taxon>Carduoideae</taxon>
        <taxon>Cardueae</taxon>
        <taxon>Centaureinae</taxon>
        <taxon>Centaurea</taxon>
    </lineage>
</organism>
<evidence type="ECO:0000313" key="3">
    <source>
        <dbReference type="Proteomes" id="UP001172457"/>
    </source>
</evidence>
<dbReference type="PANTHER" id="PTHR35312">
    <property type="entry name" value="OS07G0641800 PROTEIN"/>
    <property type="match status" value="1"/>
</dbReference>
<dbReference type="InterPro" id="IPR001969">
    <property type="entry name" value="Aspartic_peptidase_AS"/>
</dbReference>
<feature type="region of interest" description="Disordered" evidence="1">
    <location>
        <begin position="237"/>
        <end position="266"/>
    </location>
</feature>